<organism evidence="1 2">
    <name type="scientific">Brachionus calyciflorus</name>
    <dbReference type="NCBI Taxonomy" id="104777"/>
    <lineage>
        <taxon>Eukaryota</taxon>
        <taxon>Metazoa</taxon>
        <taxon>Spiralia</taxon>
        <taxon>Gnathifera</taxon>
        <taxon>Rotifera</taxon>
        <taxon>Eurotatoria</taxon>
        <taxon>Monogononta</taxon>
        <taxon>Pseudotrocha</taxon>
        <taxon>Ploima</taxon>
        <taxon>Brachionidae</taxon>
        <taxon>Brachionus</taxon>
    </lineage>
</organism>
<dbReference type="AlphaFoldDB" id="A0A813UI62"/>
<evidence type="ECO:0000313" key="2">
    <source>
        <dbReference type="Proteomes" id="UP000663879"/>
    </source>
</evidence>
<keyword evidence="2" id="KW-1185">Reference proteome</keyword>
<dbReference type="Proteomes" id="UP000663879">
    <property type="component" value="Unassembled WGS sequence"/>
</dbReference>
<dbReference type="EMBL" id="CAJNOC010001046">
    <property type="protein sequence ID" value="CAF0829829.1"/>
    <property type="molecule type" value="Genomic_DNA"/>
</dbReference>
<reference evidence="1" key="1">
    <citation type="submission" date="2021-02" db="EMBL/GenBank/DDBJ databases">
        <authorList>
            <person name="Nowell W R."/>
        </authorList>
    </citation>
    <scope>NUCLEOTIDE SEQUENCE</scope>
    <source>
        <strain evidence="1">Ploen Becks lab</strain>
    </source>
</reference>
<protein>
    <submittedName>
        <fullName evidence="1">Uncharacterized protein</fullName>
    </submittedName>
</protein>
<comment type="caution">
    <text evidence="1">The sequence shown here is derived from an EMBL/GenBank/DDBJ whole genome shotgun (WGS) entry which is preliminary data.</text>
</comment>
<gene>
    <name evidence="1" type="ORF">OXX778_LOCUS7905</name>
</gene>
<name>A0A813UI62_9BILA</name>
<accession>A0A813UI62</accession>
<evidence type="ECO:0000313" key="1">
    <source>
        <dbReference type="EMBL" id="CAF0829829.1"/>
    </source>
</evidence>
<proteinExistence type="predicted"/>
<sequence>MADPIYPVIASKTEIPTELTAFNSNVPSVPVYESPPSYSQATNQPYAQQPYQATGTYGIYPQVNNPTYPIAPAHFSNQNTKPKSQTINSANLVKTAVNLIGNFSGSGFSCNVSVNAPGQVKINSNNQPKSTINIVKNFKI</sequence>